<reference evidence="1 2" key="1">
    <citation type="submission" date="2017-03" db="EMBL/GenBank/DDBJ databases">
        <title>Comparative genomics of honeybee gut symbionts reveal geographically distinct and subgroup specific antibiotic resistance.</title>
        <authorList>
            <person name="Ludvigsen J."/>
            <person name="Porcellato D."/>
            <person name="Labee-Lund T.M."/>
            <person name="Amdam G.V."/>
            <person name="Rudi K."/>
        </authorList>
    </citation>
    <scope>NUCLEOTIDE SEQUENCE [LARGE SCALE GENOMIC DNA]</scope>
    <source>
        <strain evidence="1 2">A-7-12</strain>
    </source>
</reference>
<evidence type="ECO:0000313" key="1">
    <source>
        <dbReference type="EMBL" id="OTP98696.1"/>
    </source>
</evidence>
<dbReference type="EMBL" id="NARP01000026">
    <property type="protein sequence ID" value="OTP98696.1"/>
    <property type="molecule type" value="Genomic_DNA"/>
</dbReference>
<name>A0A242NFM6_9GAMM</name>
<sequence>MESAIFVGVEEENNSLSPIINTSIIQKNINENLNNDVTKDGQQEIEAYLFTVRDAKFGFGDHSALYINFNEKDKYPLIFDPNGGYMRQYRGQAEAFYDDGDFPFSIEEYKKFHEVDDDYVTLTKITLTRQQAINIEQRVINGDYATGILPYCASAVSSVLDEYGLDELYFFPGSLEDAVKEIEEKKGLSNENH</sequence>
<dbReference type="RefSeq" id="WP_086301271.1">
    <property type="nucleotide sequence ID" value="NZ_NART01000087.1"/>
</dbReference>
<proteinExistence type="predicted"/>
<evidence type="ECO:0000313" key="2">
    <source>
        <dbReference type="Proteomes" id="UP000194977"/>
    </source>
</evidence>
<accession>A0A242NFM6</accession>
<comment type="caution">
    <text evidence="1">The sequence shown here is derived from an EMBL/GenBank/DDBJ whole genome shotgun (WGS) entry which is preliminary data.</text>
</comment>
<organism evidence="1 2">
    <name type="scientific">Gilliamella apicola</name>
    <dbReference type="NCBI Taxonomy" id="1196095"/>
    <lineage>
        <taxon>Bacteria</taxon>
        <taxon>Pseudomonadati</taxon>
        <taxon>Pseudomonadota</taxon>
        <taxon>Gammaproteobacteria</taxon>
        <taxon>Orbales</taxon>
        <taxon>Orbaceae</taxon>
        <taxon>Gilliamella</taxon>
    </lineage>
</organism>
<dbReference type="Proteomes" id="UP000194977">
    <property type="component" value="Unassembled WGS sequence"/>
</dbReference>
<dbReference type="AlphaFoldDB" id="A0A242NFM6"/>
<protein>
    <submittedName>
        <fullName evidence="1">Uncharacterized protein</fullName>
    </submittedName>
</protein>
<gene>
    <name evidence="1" type="ORF">B6D08_09975</name>
</gene>